<evidence type="ECO:0000256" key="1">
    <source>
        <dbReference type="SAM" id="Coils"/>
    </source>
</evidence>
<sequence length="344" mass="40328">MKVSIICTNYNKGDWVREAMDSFLNQKTNFDFEIIIIDDASTDHSYEIIQEYQNKFPEKVRTFRNEVNLGITKTWKKICREAKGQYIARCDSDDFWTDPLKLQKQVDLLDASTDSLWSNTEFDMVDLDGNLIQKDAFANKALPLIDSYEEMLVMKGMTMASTWLVDTALMQNVSAQISDTAADDTFELQLELFKRTKISFLSDSTTVYRMNLGSDSKPMTLETAEKRFTGILDSQIKYLNKYPDQDIKRISHLALVKDRDLDILVFKKDRQIEDLDLRLNQVSRISHDQNEYIEVLKKESQEFQNELNRIQILYDDLQNQYNSVVTSRRWTIPTKIINFFRRSK</sequence>
<protein>
    <submittedName>
        <fullName evidence="3">Glycosyltransferase</fullName>
    </submittedName>
</protein>
<comment type="caution">
    <text evidence="3">The sequence shown here is derived from an EMBL/GenBank/DDBJ whole genome shotgun (WGS) entry which is preliminary data.</text>
</comment>
<dbReference type="RefSeq" id="WP_139724483.1">
    <property type="nucleotide sequence ID" value="NZ_VDCW01000007.1"/>
</dbReference>
<dbReference type="Gene3D" id="3.90.550.10">
    <property type="entry name" value="Spore Coat Polysaccharide Biosynthesis Protein SpsA, Chain A"/>
    <property type="match status" value="1"/>
</dbReference>
<name>A0AAX2V148_STRSL</name>
<dbReference type="GO" id="GO:0016758">
    <property type="term" value="F:hexosyltransferase activity"/>
    <property type="evidence" value="ECO:0007669"/>
    <property type="project" value="UniProtKB-ARBA"/>
</dbReference>
<dbReference type="PANTHER" id="PTHR22916">
    <property type="entry name" value="GLYCOSYLTRANSFERASE"/>
    <property type="match status" value="1"/>
</dbReference>
<dbReference type="PANTHER" id="PTHR22916:SF3">
    <property type="entry name" value="UDP-GLCNAC:BETAGAL BETA-1,3-N-ACETYLGLUCOSAMINYLTRANSFERASE-LIKE PROTEIN 1"/>
    <property type="match status" value="1"/>
</dbReference>
<dbReference type="Pfam" id="PF00535">
    <property type="entry name" value="Glycos_transf_2"/>
    <property type="match status" value="1"/>
</dbReference>
<feature type="coiled-coil region" evidence="1">
    <location>
        <begin position="293"/>
        <end position="320"/>
    </location>
</feature>
<dbReference type="AlphaFoldDB" id="A0AAX2V148"/>
<proteinExistence type="predicted"/>
<evidence type="ECO:0000313" key="4">
    <source>
        <dbReference type="Proteomes" id="UP000308186"/>
    </source>
</evidence>
<feature type="domain" description="Glycosyltransferase 2-like" evidence="2">
    <location>
        <begin position="4"/>
        <end position="116"/>
    </location>
</feature>
<organism evidence="3 4">
    <name type="scientific">Streptococcus salivarius</name>
    <dbReference type="NCBI Taxonomy" id="1304"/>
    <lineage>
        <taxon>Bacteria</taxon>
        <taxon>Bacillati</taxon>
        <taxon>Bacillota</taxon>
        <taxon>Bacilli</taxon>
        <taxon>Lactobacillales</taxon>
        <taxon>Streptococcaceae</taxon>
        <taxon>Streptococcus</taxon>
    </lineage>
</organism>
<dbReference type="Proteomes" id="UP000308186">
    <property type="component" value="Unassembled WGS sequence"/>
</dbReference>
<evidence type="ECO:0000313" key="3">
    <source>
        <dbReference type="EMBL" id="TNF67112.1"/>
    </source>
</evidence>
<accession>A0AAX2V148</accession>
<evidence type="ECO:0000259" key="2">
    <source>
        <dbReference type="Pfam" id="PF00535"/>
    </source>
</evidence>
<dbReference type="InterPro" id="IPR029044">
    <property type="entry name" value="Nucleotide-diphossugar_trans"/>
</dbReference>
<dbReference type="EMBL" id="VDCW01000007">
    <property type="protein sequence ID" value="TNF67112.1"/>
    <property type="molecule type" value="Genomic_DNA"/>
</dbReference>
<reference evidence="3 4" key="1">
    <citation type="submission" date="2019-06" db="EMBL/GenBank/DDBJ databases">
        <title>Genome Announcement To Ensure Probiotic Safety of Streptococcus salivarius UBSS01.</title>
        <authorList>
            <person name="Sulthana A."/>
            <person name="Lakshmi S.G."/>
            <person name="Madempudi R.S."/>
        </authorList>
    </citation>
    <scope>NUCLEOTIDE SEQUENCE [LARGE SCALE GENOMIC DNA]</scope>
    <source>
        <strain evidence="3 4">UBSS01</strain>
    </source>
</reference>
<keyword evidence="1" id="KW-0175">Coiled coil</keyword>
<dbReference type="InterPro" id="IPR001173">
    <property type="entry name" value="Glyco_trans_2-like"/>
</dbReference>
<gene>
    <name evidence="3" type="ORF">FBF48_07020</name>
</gene>
<dbReference type="SUPFAM" id="SSF53448">
    <property type="entry name" value="Nucleotide-diphospho-sugar transferases"/>
    <property type="match status" value="1"/>
</dbReference>